<protein>
    <recommendedName>
        <fullName evidence="3">Beta-galactosidase</fullName>
    </recommendedName>
</protein>
<dbReference type="InterPro" id="IPR017853">
    <property type="entry name" value="GH"/>
</dbReference>
<dbReference type="EMBL" id="JACHXU010000021">
    <property type="protein sequence ID" value="MBB3209206.1"/>
    <property type="molecule type" value="Genomic_DNA"/>
</dbReference>
<keyword evidence="2" id="KW-1185">Reference proteome</keyword>
<accession>A0A7W5E2X0</accession>
<dbReference type="AlphaFoldDB" id="A0A7W5E2X0"/>
<gene>
    <name evidence="1" type="ORF">FHS27_005044</name>
</gene>
<name>A0A7W5E2X0_9BACT</name>
<comment type="caution">
    <text evidence="1">The sequence shown here is derived from an EMBL/GenBank/DDBJ whole genome shotgun (WGS) entry which is preliminary data.</text>
</comment>
<reference evidence="1 2" key="1">
    <citation type="submission" date="2020-08" db="EMBL/GenBank/DDBJ databases">
        <title>Genomic Encyclopedia of Type Strains, Phase III (KMG-III): the genomes of soil and plant-associated and newly described type strains.</title>
        <authorList>
            <person name="Whitman W."/>
        </authorList>
    </citation>
    <scope>NUCLEOTIDE SEQUENCE [LARGE SCALE GENOMIC DNA]</scope>
    <source>
        <strain evidence="1 2">CECT 8075</strain>
    </source>
</reference>
<evidence type="ECO:0000313" key="2">
    <source>
        <dbReference type="Proteomes" id="UP000536179"/>
    </source>
</evidence>
<dbReference type="Gene3D" id="3.20.20.80">
    <property type="entry name" value="Glycosidases"/>
    <property type="match status" value="1"/>
</dbReference>
<dbReference type="RefSeq" id="WP_184307621.1">
    <property type="nucleotide sequence ID" value="NZ_JACHXU010000021.1"/>
</dbReference>
<evidence type="ECO:0000313" key="1">
    <source>
        <dbReference type="EMBL" id="MBB3209206.1"/>
    </source>
</evidence>
<organism evidence="1 2">
    <name type="scientific">Aporhodopirellula rubra</name>
    <dbReference type="NCBI Taxonomy" id="980271"/>
    <lineage>
        <taxon>Bacteria</taxon>
        <taxon>Pseudomonadati</taxon>
        <taxon>Planctomycetota</taxon>
        <taxon>Planctomycetia</taxon>
        <taxon>Pirellulales</taxon>
        <taxon>Pirellulaceae</taxon>
        <taxon>Aporhodopirellula</taxon>
    </lineage>
</organism>
<proteinExistence type="predicted"/>
<sequence>MAGPSMPDVFSDQFAKAVDDRCREVCKPLANNCRLIGYHLCHNPPWHPRTKSFDQWINDATKPGSAGLKQWVQLMRRIYGTIDRWRSTYGIPVQSWEEIETMDRPLRGYINERRHLADREAFMRRICERWYQVYHDSIRKYDSHHLILGDRNTLHLQPLPAYAIQTMQKYVDVLSVNVMGPPQVVYEVLEDATRHWDGPIHLADTGAGIFHGPIAKAGYMAADLNELEKVYAGMMKMSVENPQIIGFGWCGFYETPHPGGRSGLVDVETGEPLPDRLEVMLHWNDWIQKQGCR</sequence>
<dbReference type="SUPFAM" id="SSF51445">
    <property type="entry name" value="(Trans)glycosidases"/>
    <property type="match status" value="1"/>
</dbReference>
<dbReference type="Proteomes" id="UP000536179">
    <property type="component" value="Unassembled WGS sequence"/>
</dbReference>
<evidence type="ECO:0008006" key="3">
    <source>
        <dbReference type="Google" id="ProtNLM"/>
    </source>
</evidence>